<dbReference type="PANTHER" id="PTHR10039">
    <property type="entry name" value="AMELOGENIN"/>
    <property type="match status" value="1"/>
</dbReference>
<evidence type="ECO:0000259" key="3">
    <source>
        <dbReference type="Pfam" id="PF25053"/>
    </source>
</evidence>
<sequence length="949" mass="107809">MAAAAIDASVFDTIARCLTVALDVYRAVRDVHHGGQNSTHVADFAGLSDALSTSVQHIKGVVQETGRYGHGQPLFLIRFACVKISEDLIVHIDRVLKSPAVKDELVDSADFCDLWSLDDLHALGLRLQQVVHRFKEMKEDSGLDDADSALQHPSLGDLATSDIQTDEIDETDTLSQQLLDMSAPASPTSAPRLAPAGIINDFILESLAYSSMRDREDEVTEAHSRTLEWIFDDSSLTQPLRNAFRDSFTTWLKTNELGPTYWITGKPGSGKSTLMRFLSQDPTAMKYLRLWAADKPVNTAGFFFWTSGSRQQRSQTGLLRSLLHQLLSSSPELIAKTFPDLWTKVRQMTTKERISLELEWTIGDLRSALNTFLDAALKDANICLFIDGLDEFDGNHDDIIDFFKGLTTRENGDSLKLCLSSRPWAVFDKAFGGSVPNTKLQDLSYEDMCRYVKDTLRSNTPLRRLMRRHEEASQELILATVERADGVFLWVRLAVERMLSAFARREELEVLQDMLQSLPSDLDALFEKLLFQDQSESEVLDTAALFQLIHAREVVADFIKDESSTALTIWELAFALRKEDDVAALEREVCEVTDEELQTRCATTARHIKNRFSGLLNIHQRRIGNLRAHRADVAKIVTSCRVIYIHRTVRDWLMETNGAGERLKALQSQDFDAHLRLLRSYVLRLKHSLDEIEHHRRLDEWYPDIALAMSHARYIVNDPENLQRPLLNEMNKTLSWLWLEKPSDPYDHWAKSTFGAYEIRMKAPPIQRPFLCLATKFGLTEYVSQEAEHAQASESDGEEHDDGSTPLLSYATEFLCSRNKTIFPLSSPKLVRFLITHQSPINPGPDHTYKHFVTGQSITPWLAVLRHLRDAKRRGWIEHYDIDPEGTQRWAEIVSIFIEHADVNAVVKRDAWDPEITALGVMKLLEDTYGAADMHKLRVLVESRIEQGQ</sequence>
<keyword evidence="5" id="KW-1185">Reference proteome</keyword>
<name>A0A428SQY2_9HYPO</name>
<dbReference type="Gene3D" id="3.40.50.300">
    <property type="entry name" value="P-loop containing nucleotide triphosphate hydrolases"/>
    <property type="match status" value="1"/>
</dbReference>
<accession>A0A428SQY2</accession>
<evidence type="ECO:0000313" key="5">
    <source>
        <dbReference type="Proteomes" id="UP000288429"/>
    </source>
</evidence>
<feature type="domain" description="Nephrocystin 3-like N-terminal" evidence="2">
    <location>
        <begin position="246"/>
        <end position="422"/>
    </location>
</feature>
<dbReference type="PANTHER" id="PTHR10039:SF5">
    <property type="entry name" value="NACHT DOMAIN-CONTAINING PROTEIN"/>
    <property type="match status" value="1"/>
</dbReference>
<gene>
    <name evidence="4" type="ORF">CDV31_015264</name>
</gene>
<evidence type="ECO:0000256" key="1">
    <source>
        <dbReference type="ARBA" id="ARBA00022737"/>
    </source>
</evidence>
<protein>
    <submittedName>
        <fullName evidence="4">Uncharacterized protein</fullName>
    </submittedName>
</protein>
<dbReference type="Proteomes" id="UP000288429">
    <property type="component" value="Unassembled WGS sequence"/>
</dbReference>
<reference evidence="4 5" key="1">
    <citation type="submission" date="2017-06" db="EMBL/GenBank/DDBJ databases">
        <title>Cmopartive genomic analysis of Ambrosia Fusariam Clade fungi.</title>
        <authorList>
            <person name="Stajich J.E."/>
            <person name="Carrillo J."/>
            <person name="Kijimoto T."/>
            <person name="Eskalen A."/>
            <person name="O'Donnell K."/>
            <person name="Kasson M."/>
        </authorList>
    </citation>
    <scope>NUCLEOTIDE SEQUENCE [LARGE SCALE GENOMIC DNA]</scope>
    <source>
        <strain evidence="4 5">NRRL 20438</strain>
    </source>
</reference>
<dbReference type="Pfam" id="PF25053">
    <property type="entry name" value="DUF7791"/>
    <property type="match status" value="1"/>
</dbReference>
<comment type="caution">
    <text evidence="4">The sequence shown here is derived from an EMBL/GenBank/DDBJ whole genome shotgun (WGS) entry which is preliminary data.</text>
</comment>
<dbReference type="Pfam" id="PF24883">
    <property type="entry name" value="NPHP3_N"/>
    <property type="match status" value="1"/>
</dbReference>
<proteinExistence type="predicted"/>
<dbReference type="SUPFAM" id="SSF52540">
    <property type="entry name" value="P-loop containing nucleoside triphosphate hydrolases"/>
    <property type="match status" value="1"/>
</dbReference>
<dbReference type="InterPro" id="IPR056693">
    <property type="entry name" value="DUF7791"/>
</dbReference>
<dbReference type="AlphaFoldDB" id="A0A428SQY2"/>
<evidence type="ECO:0000313" key="4">
    <source>
        <dbReference type="EMBL" id="RSL92178.1"/>
    </source>
</evidence>
<organism evidence="4 5">
    <name type="scientific">Fusarium ambrosium</name>
    <dbReference type="NCBI Taxonomy" id="131363"/>
    <lineage>
        <taxon>Eukaryota</taxon>
        <taxon>Fungi</taxon>
        <taxon>Dikarya</taxon>
        <taxon>Ascomycota</taxon>
        <taxon>Pezizomycotina</taxon>
        <taxon>Sordariomycetes</taxon>
        <taxon>Hypocreomycetidae</taxon>
        <taxon>Hypocreales</taxon>
        <taxon>Nectriaceae</taxon>
        <taxon>Fusarium</taxon>
        <taxon>Fusarium solani species complex</taxon>
    </lineage>
</organism>
<dbReference type="EMBL" id="NIZV01000391">
    <property type="protein sequence ID" value="RSL92178.1"/>
    <property type="molecule type" value="Genomic_DNA"/>
</dbReference>
<keyword evidence="1" id="KW-0677">Repeat</keyword>
<evidence type="ECO:0000259" key="2">
    <source>
        <dbReference type="Pfam" id="PF24883"/>
    </source>
</evidence>
<feature type="domain" description="DUF7791" evidence="3">
    <location>
        <begin position="543"/>
        <end position="687"/>
    </location>
</feature>
<dbReference type="InterPro" id="IPR027417">
    <property type="entry name" value="P-loop_NTPase"/>
</dbReference>
<dbReference type="InterPro" id="IPR056884">
    <property type="entry name" value="NPHP3-like_N"/>
</dbReference>